<organism evidence="2 3">
    <name type="scientific">Ancylostoma ceylanicum</name>
    <dbReference type="NCBI Taxonomy" id="53326"/>
    <lineage>
        <taxon>Eukaryota</taxon>
        <taxon>Metazoa</taxon>
        <taxon>Ecdysozoa</taxon>
        <taxon>Nematoda</taxon>
        <taxon>Chromadorea</taxon>
        <taxon>Rhabditida</taxon>
        <taxon>Rhabditina</taxon>
        <taxon>Rhabditomorpha</taxon>
        <taxon>Strongyloidea</taxon>
        <taxon>Ancylostomatidae</taxon>
        <taxon>Ancylostomatinae</taxon>
        <taxon>Ancylostoma</taxon>
    </lineage>
</organism>
<reference evidence="3" key="1">
    <citation type="journal article" date="2015" name="Nat. Genet.">
        <title>The genome and transcriptome of the zoonotic hookworm Ancylostoma ceylanicum identify infection-specific gene families.</title>
        <authorList>
            <person name="Schwarz E.M."/>
            <person name="Hu Y."/>
            <person name="Antoshechkin I."/>
            <person name="Miller M.M."/>
            <person name="Sternberg P.W."/>
            <person name="Aroian R.V."/>
        </authorList>
    </citation>
    <scope>NUCLEOTIDE SEQUENCE</scope>
    <source>
        <strain evidence="3">HY135</strain>
    </source>
</reference>
<comment type="caution">
    <text evidence="2">The sequence shown here is derived from an EMBL/GenBank/DDBJ whole genome shotgun (WGS) entry which is preliminary data.</text>
</comment>
<evidence type="ECO:0000313" key="3">
    <source>
        <dbReference type="Proteomes" id="UP000024635"/>
    </source>
</evidence>
<dbReference type="AlphaFoldDB" id="A0A016VNZ2"/>
<accession>A0A016VNZ2</accession>
<sequence length="84" mass="9043">MQHVSSAAMTCFHILLVVLLSLAHGSNAMFDEGFGHGGFGYGHGIAVAPLYYGHGGYGHGFGHGWGGWGPWKNRKAARKHKKDH</sequence>
<dbReference type="Proteomes" id="UP000024635">
    <property type="component" value="Unassembled WGS sequence"/>
</dbReference>
<dbReference type="EMBL" id="JARK01001342">
    <property type="protein sequence ID" value="EYC29314.1"/>
    <property type="molecule type" value="Genomic_DNA"/>
</dbReference>
<keyword evidence="1" id="KW-0732">Signal</keyword>
<keyword evidence="3" id="KW-1185">Reference proteome</keyword>
<evidence type="ECO:0000256" key="1">
    <source>
        <dbReference type="SAM" id="SignalP"/>
    </source>
</evidence>
<feature type="signal peptide" evidence="1">
    <location>
        <begin position="1"/>
        <end position="28"/>
    </location>
</feature>
<evidence type="ECO:0000313" key="2">
    <source>
        <dbReference type="EMBL" id="EYC29314.1"/>
    </source>
</evidence>
<gene>
    <name evidence="2" type="primary">Acey_s0006.g2908</name>
    <name evidence="2" type="ORF">Y032_0006g2908</name>
</gene>
<name>A0A016VNZ2_9BILA</name>
<feature type="chain" id="PRO_5001490923" evidence="1">
    <location>
        <begin position="29"/>
        <end position="84"/>
    </location>
</feature>
<proteinExistence type="predicted"/>
<protein>
    <submittedName>
        <fullName evidence="2">Uncharacterized protein</fullName>
    </submittedName>
</protein>